<dbReference type="Pfam" id="PF01872">
    <property type="entry name" value="RibD_C"/>
    <property type="match status" value="1"/>
</dbReference>
<dbReference type="AlphaFoldDB" id="A0A543AXG1"/>
<organism evidence="5 6">
    <name type="scientific">Stackebrandtia endophytica</name>
    <dbReference type="NCBI Taxonomy" id="1496996"/>
    <lineage>
        <taxon>Bacteria</taxon>
        <taxon>Bacillati</taxon>
        <taxon>Actinomycetota</taxon>
        <taxon>Actinomycetes</taxon>
        <taxon>Glycomycetales</taxon>
        <taxon>Glycomycetaceae</taxon>
        <taxon>Stackebrandtia</taxon>
    </lineage>
</organism>
<keyword evidence="2" id="KW-0521">NADP</keyword>
<dbReference type="PANTHER" id="PTHR38011:SF7">
    <property type="entry name" value="2,5-DIAMINO-6-RIBOSYLAMINO-4(3H)-PYRIMIDINONE 5'-PHOSPHATE REDUCTASE"/>
    <property type="match status" value="1"/>
</dbReference>
<keyword evidence="3" id="KW-0560">Oxidoreductase</keyword>
<feature type="domain" description="Bacterial bifunctional deaminase-reductase C-terminal" evidence="4">
    <location>
        <begin position="7"/>
        <end position="220"/>
    </location>
</feature>
<dbReference type="InParanoid" id="A0A543AXG1"/>
<comment type="caution">
    <text evidence="5">The sequence shown here is derived from an EMBL/GenBank/DDBJ whole genome shotgun (WGS) entry which is preliminary data.</text>
</comment>
<dbReference type="InterPro" id="IPR050765">
    <property type="entry name" value="Riboflavin_Biosynth_HTPR"/>
</dbReference>
<dbReference type="OrthoDB" id="9800865at2"/>
<dbReference type="RefSeq" id="WP_142039894.1">
    <property type="nucleotide sequence ID" value="NZ_JBHTGS010000001.1"/>
</dbReference>
<dbReference type="EMBL" id="VFOW01000001">
    <property type="protein sequence ID" value="TQL77264.1"/>
    <property type="molecule type" value="Genomic_DNA"/>
</dbReference>
<gene>
    <name evidence="5" type="ORF">FB566_2820</name>
</gene>
<dbReference type="Proteomes" id="UP000317043">
    <property type="component" value="Unassembled WGS sequence"/>
</dbReference>
<accession>A0A543AXG1</accession>
<dbReference type="InterPro" id="IPR002734">
    <property type="entry name" value="RibDG_C"/>
</dbReference>
<dbReference type="SUPFAM" id="SSF53597">
    <property type="entry name" value="Dihydrofolate reductase-like"/>
    <property type="match status" value="1"/>
</dbReference>
<keyword evidence="6" id="KW-1185">Reference proteome</keyword>
<sequence length="227" mass="24426">MKDVTRPYVLLSAATSIDGYLDDASNERLLLSNEIDFDRVDAERAGSDAIMIGAGTIRADNPRLVVRSALRRRERLDAGRSADPIKVTVTGSGDLDPNAAFFTVGGADRLVYAKTAAVSALTDRLGDRADVIDAGAPVQLAKVLADLVARGVERLMVEGGGRLHTQLLAAGFVDELHLVIAPFLIGDSTAPRFVTDGRFPFTPANPLRLAETRQMDNVVLLRYLAIR</sequence>
<comment type="pathway">
    <text evidence="1">Cofactor biosynthesis; riboflavin biosynthesis.</text>
</comment>
<evidence type="ECO:0000259" key="4">
    <source>
        <dbReference type="Pfam" id="PF01872"/>
    </source>
</evidence>
<dbReference type="Gene3D" id="3.40.430.10">
    <property type="entry name" value="Dihydrofolate Reductase, subunit A"/>
    <property type="match status" value="1"/>
</dbReference>
<evidence type="ECO:0000256" key="1">
    <source>
        <dbReference type="ARBA" id="ARBA00005104"/>
    </source>
</evidence>
<evidence type="ECO:0000313" key="5">
    <source>
        <dbReference type="EMBL" id="TQL77264.1"/>
    </source>
</evidence>
<dbReference type="InterPro" id="IPR024072">
    <property type="entry name" value="DHFR-like_dom_sf"/>
</dbReference>
<dbReference type="GO" id="GO:0008703">
    <property type="term" value="F:5-amino-6-(5-phosphoribosylamino)uracil reductase activity"/>
    <property type="evidence" value="ECO:0007669"/>
    <property type="project" value="InterPro"/>
</dbReference>
<evidence type="ECO:0000256" key="2">
    <source>
        <dbReference type="ARBA" id="ARBA00022857"/>
    </source>
</evidence>
<dbReference type="GO" id="GO:0009231">
    <property type="term" value="P:riboflavin biosynthetic process"/>
    <property type="evidence" value="ECO:0007669"/>
    <property type="project" value="InterPro"/>
</dbReference>
<dbReference type="PANTHER" id="PTHR38011">
    <property type="entry name" value="DIHYDROFOLATE REDUCTASE FAMILY PROTEIN (AFU_ORTHOLOGUE AFUA_8G06820)"/>
    <property type="match status" value="1"/>
</dbReference>
<name>A0A543AXG1_9ACTN</name>
<proteinExistence type="predicted"/>
<protein>
    <submittedName>
        <fullName evidence="5">5-amino-6-(5-phosphoribosylamino)uracil reductase</fullName>
    </submittedName>
</protein>
<evidence type="ECO:0000256" key="3">
    <source>
        <dbReference type="ARBA" id="ARBA00023002"/>
    </source>
</evidence>
<evidence type="ECO:0000313" key="6">
    <source>
        <dbReference type="Proteomes" id="UP000317043"/>
    </source>
</evidence>
<reference evidence="5 6" key="1">
    <citation type="submission" date="2019-06" db="EMBL/GenBank/DDBJ databases">
        <title>Sequencing the genomes of 1000 actinobacteria strains.</title>
        <authorList>
            <person name="Klenk H.-P."/>
        </authorList>
    </citation>
    <scope>NUCLEOTIDE SEQUENCE [LARGE SCALE GENOMIC DNA]</scope>
    <source>
        <strain evidence="5 6">DSM 45928</strain>
    </source>
</reference>